<dbReference type="Gene3D" id="6.10.340.10">
    <property type="match status" value="1"/>
</dbReference>
<feature type="domain" description="Histidine kinase" evidence="9">
    <location>
        <begin position="581"/>
        <end position="803"/>
    </location>
</feature>
<dbReference type="PRINTS" id="PR00344">
    <property type="entry name" value="BCTRLSENSOR"/>
</dbReference>
<dbReference type="Pfam" id="PF00512">
    <property type="entry name" value="HisKA"/>
    <property type="match status" value="1"/>
</dbReference>
<dbReference type="Pfam" id="PF00072">
    <property type="entry name" value="Response_reg"/>
    <property type="match status" value="1"/>
</dbReference>
<dbReference type="InterPro" id="IPR013656">
    <property type="entry name" value="PAS_4"/>
</dbReference>
<evidence type="ECO:0000256" key="6">
    <source>
        <dbReference type="ARBA" id="ARBA00022777"/>
    </source>
</evidence>
<dbReference type="PANTHER" id="PTHR43065:SF42">
    <property type="entry name" value="TWO-COMPONENT SENSOR PPRA"/>
    <property type="match status" value="1"/>
</dbReference>
<dbReference type="SUPFAM" id="SSF158472">
    <property type="entry name" value="HAMP domain-like"/>
    <property type="match status" value="1"/>
</dbReference>
<feature type="transmembrane region" description="Helical" evidence="8">
    <location>
        <begin position="21"/>
        <end position="41"/>
    </location>
</feature>
<dbReference type="AlphaFoldDB" id="A0A7U7G9A1"/>
<evidence type="ECO:0000256" key="8">
    <source>
        <dbReference type="SAM" id="Phobius"/>
    </source>
</evidence>
<evidence type="ECO:0000313" key="14">
    <source>
        <dbReference type="Proteomes" id="UP000019184"/>
    </source>
</evidence>
<dbReference type="PROSITE" id="PS50109">
    <property type="entry name" value="HIS_KIN"/>
    <property type="match status" value="1"/>
</dbReference>
<dbReference type="EC" id="2.7.13.3" evidence="3"/>
<dbReference type="Proteomes" id="UP000019184">
    <property type="component" value="Unassembled WGS sequence"/>
</dbReference>
<dbReference type="PROSITE" id="PS50113">
    <property type="entry name" value="PAC"/>
    <property type="match status" value="1"/>
</dbReference>
<dbReference type="EMBL" id="CBTK010000028">
    <property type="protein sequence ID" value="CDH43562.1"/>
    <property type="molecule type" value="Genomic_DNA"/>
</dbReference>
<evidence type="ECO:0000256" key="7">
    <source>
        <dbReference type="PROSITE-ProRule" id="PRU00169"/>
    </source>
</evidence>
<evidence type="ECO:0000256" key="5">
    <source>
        <dbReference type="ARBA" id="ARBA00022679"/>
    </source>
</evidence>
<evidence type="ECO:0000256" key="3">
    <source>
        <dbReference type="ARBA" id="ARBA00012438"/>
    </source>
</evidence>
<protein>
    <recommendedName>
        <fullName evidence="3">histidine kinase</fullName>
        <ecNumber evidence="3">2.7.13.3</ecNumber>
    </recommendedName>
</protein>
<feature type="domain" description="Response regulatory" evidence="10">
    <location>
        <begin position="826"/>
        <end position="942"/>
    </location>
</feature>
<dbReference type="Gene3D" id="3.30.565.10">
    <property type="entry name" value="Histidine kinase-like ATPase, C-terminal domain"/>
    <property type="match status" value="1"/>
</dbReference>
<dbReference type="Pfam" id="PF08448">
    <property type="entry name" value="PAS_4"/>
    <property type="match status" value="1"/>
</dbReference>
<keyword evidence="8" id="KW-0472">Membrane</keyword>
<dbReference type="SMART" id="SM00448">
    <property type="entry name" value="REC"/>
    <property type="match status" value="1"/>
</dbReference>
<comment type="catalytic activity">
    <reaction evidence="1">
        <text>ATP + protein L-histidine = ADP + protein N-phospho-L-histidine.</text>
        <dbReference type="EC" id="2.7.13.3"/>
    </reaction>
</comment>
<feature type="domain" description="HAMP" evidence="12">
    <location>
        <begin position="350"/>
        <end position="402"/>
    </location>
</feature>
<evidence type="ECO:0000256" key="4">
    <source>
        <dbReference type="ARBA" id="ARBA00022553"/>
    </source>
</evidence>
<dbReference type="InterPro" id="IPR001789">
    <property type="entry name" value="Sig_transdc_resp-reg_receiver"/>
</dbReference>
<dbReference type="PROSITE" id="PS50885">
    <property type="entry name" value="HAMP"/>
    <property type="match status" value="1"/>
</dbReference>
<reference evidence="13 14" key="1">
    <citation type="journal article" date="2014" name="ISME J.">
        <title>Candidatus Competibacter-lineage genomes retrieved from metagenomes reveal functional metabolic diversity.</title>
        <authorList>
            <person name="McIlroy S.J."/>
            <person name="Albertsen M."/>
            <person name="Andresen E.K."/>
            <person name="Saunders A.M."/>
            <person name="Kristiansen R."/>
            <person name="Stokholm-Bjerregaard M."/>
            <person name="Nielsen K.L."/>
            <person name="Nielsen P.H."/>
        </authorList>
    </citation>
    <scope>NUCLEOTIDE SEQUENCE [LARGE SCALE GENOMIC DNA]</scope>
    <source>
        <strain evidence="13 14">Run_B_J11</strain>
    </source>
</reference>
<dbReference type="OrthoDB" id="9772100at2"/>
<dbReference type="CDD" id="cd06225">
    <property type="entry name" value="HAMP"/>
    <property type="match status" value="1"/>
</dbReference>
<dbReference type="InterPro" id="IPR000014">
    <property type="entry name" value="PAS"/>
</dbReference>
<dbReference type="PROSITE" id="PS50110">
    <property type="entry name" value="RESPONSE_REGULATORY"/>
    <property type="match status" value="1"/>
</dbReference>
<sequence>MSPTPRKNERTLQQRSLGRQLLLSHLSVAAVGLAILCIALISTFELRARVNLLVNEGVPLMQASSQMLTGVQHSLANLRGWVSLNDQKFLDDWQVAWREDIQPALALLNQECRRVLEQACDLQRLQNLKALLADLRESQWWVQDIAHTPGNDPARVAYLLDVEPSADKLNSVIAALLQEEIAQDGGSERKILLARLAELQNAFATTHLLLREILGSNGLNYEEQFRQQLERTTATVAQLTTSPLPTPEQSQFLNLLRMELRAFTQFAQEVIRIRRSPNWNIAIHTLAQETDPLANQVIALASALAANSRMRLEQEAEAASAASSMTVGNLIALIFIMLGVAYVLSKQRAEFLALPLIALSKATRRLTNGGLNEDIPVERDDEIGELTRSFNTMRASMQQAHAELREANVLLEQRVSERTAQLAATNDSLTWEIAEHQQTEKALRESEARLLAITKAIPDLVFVVDEDGCYREILAARRDQIAIGPLRGKLLSQVHSPEMAEFFLDIIRRALATQRIQIAEYELATPSGLRWFESRTAPLEVQFDAKSAAIVVARDITQRKQSEAQLRQAQKMQAIGQLTGGIAHDFNNLLAIIMGNLELLHEQLTAQPRLHQLTQQALKAVDRGANLSRRLLAFARRQPLLAQPTDLNQRVLGMLDLMRRTLGATIQIDTILATNLEQTLIDPDQFENALLNLVINARDAMPQGGRLTLETANVQLDADYAAHEDVRPGSYVMLTVSDTGIGMTPAVLEHVFEPFFTTKETGKGSGLGLSMVYGLVKQSGGHITIYSEPGQGATVRLYLPPTVSAATPAAEPLPIADSAIQGQGEIILVVEDDADVRLFAVNALQGMGYEIQQAGEAETAIRLLERTPRIALLFTDIVLPGEMDGARLAAEAQRRYPGLRVLFTSGYTEHALIGSGQLAEGVDVLTKPYRKAELGKKLRTLLERGETGNG</sequence>
<dbReference type="InterPro" id="IPR035965">
    <property type="entry name" value="PAS-like_dom_sf"/>
</dbReference>
<keyword evidence="4 7" id="KW-0597">Phosphoprotein</keyword>
<dbReference type="SUPFAM" id="SSF55785">
    <property type="entry name" value="PYP-like sensor domain (PAS domain)"/>
    <property type="match status" value="1"/>
</dbReference>
<keyword evidence="8" id="KW-1133">Transmembrane helix</keyword>
<dbReference type="CDD" id="cd00082">
    <property type="entry name" value="HisKA"/>
    <property type="match status" value="1"/>
</dbReference>
<dbReference type="SMART" id="SM00304">
    <property type="entry name" value="HAMP"/>
    <property type="match status" value="1"/>
</dbReference>
<organism evidence="13 14">
    <name type="scientific">Candidatus Contendobacter odensis Run_B_J11</name>
    <dbReference type="NCBI Taxonomy" id="1400861"/>
    <lineage>
        <taxon>Bacteria</taxon>
        <taxon>Pseudomonadati</taxon>
        <taxon>Pseudomonadota</taxon>
        <taxon>Gammaproteobacteria</taxon>
        <taxon>Candidatus Competibacteraceae</taxon>
        <taxon>Candidatus Contendibacter</taxon>
    </lineage>
</organism>
<dbReference type="GO" id="GO:0016020">
    <property type="term" value="C:membrane"/>
    <property type="evidence" value="ECO:0007669"/>
    <property type="project" value="UniProtKB-SubCell"/>
</dbReference>
<gene>
    <name evidence="13" type="ORF">BN874_1230072</name>
</gene>
<dbReference type="InterPro" id="IPR036890">
    <property type="entry name" value="HATPase_C_sf"/>
</dbReference>
<accession>A0A7U7G9A1</accession>
<dbReference type="NCBIfam" id="TIGR00229">
    <property type="entry name" value="sensory_box"/>
    <property type="match status" value="1"/>
</dbReference>
<dbReference type="CDD" id="cd00130">
    <property type="entry name" value="PAS"/>
    <property type="match status" value="1"/>
</dbReference>
<dbReference type="SMART" id="SM00387">
    <property type="entry name" value="HATPase_c"/>
    <property type="match status" value="1"/>
</dbReference>
<dbReference type="InterPro" id="IPR003660">
    <property type="entry name" value="HAMP_dom"/>
</dbReference>
<name>A0A7U7G9A1_9GAMM</name>
<evidence type="ECO:0000259" key="9">
    <source>
        <dbReference type="PROSITE" id="PS50109"/>
    </source>
</evidence>
<dbReference type="SUPFAM" id="SSF47384">
    <property type="entry name" value="Homodimeric domain of signal transducing histidine kinase"/>
    <property type="match status" value="1"/>
</dbReference>
<comment type="subcellular location">
    <subcellularLocation>
        <location evidence="2">Membrane</location>
    </subcellularLocation>
</comment>
<keyword evidence="8" id="KW-0812">Transmembrane</keyword>
<dbReference type="InterPro" id="IPR004358">
    <property type="entry name" value="Sig_transdc_His_kin-like_C"/>
</dbReference>
<comment type="caution">
    <text evidence="13">The sequence shown here is derived from an EMBL/GenBank/DDBJ whole genome shotgun (WGS) entry which is preliminary data.</text>
</comment>
<dbReference type="InterPro" id="IPR003594">
    <property type="entry name" value="HATPase_dom"/>
</dbReference>
<dbReference type="RefSeq" id="WP_051497327.1">
    <property type="nucleotide sequence ID" value="NZ_CBTK010000028.1"/>
</dbReference>
<feature type="domain" description="PAC" evidence="11">
    <location>
        <begin position="514"/>
        <end position="568"/>
    </location>
</feature>
<evidence type="ECO:0000256" key="1">
    <source>
        <dbReference type="ARBA" id="ARBA00000085"/>
    </source>
</evidence>
<dbReference type="InterPro" id="IPR003661">
    <property type="entry name" value="HisK_dim/P_dom"/>
</dbReference>
<keyword evidence="5 13" id="KW-0808">Transferase</keyword>
<evidence type="ECO:0000313" key="13">
    <source>
        <dbReference type="EMBL" id="CDH43562.1"/>
    </source>
</evidence>
<dbReference type="Pfam" id="PF00672">
    <property type="entry name" value="HAMP"/>
    <property type="match status" value="1"/>
</dbReference>
<proteinExistence type="predicted"/>
<dbReference type="PANTHER" id="PTHR43065">
    <property type="entry name" value="SENSOR HISTIDINE KINASE"/>
    <property type="match status" value="1"/>
</dbReference>
<evidence type="ECO:0000259" key="12">
    <source>
        <dbReference type="PROSITE" id="PS50885"/>
    </source>
</evidence>
<dbReference type="CDD" id="cd16919">
    <property type="entry name" value="HATPase_CckA-like"/>
    <property type="match status" value="1"/>
</dbReference>
<dbReference type="Gene3D" id="1.10.287.130">
    <property type="match status" value="1"/>
</dbReference>
<dbReference type="Gene3D" id="3.40.50.2300">
    <property type="match status" value="1"/>
</dbReference>
<keyword evidence="6 13" id="KW-0418">Kinase</keyword>
<keyword evidence="14" id="KW-1185">Reference proteome</keyword>
<feature type="modified residue" description="4-aspartylphosphate" evidence="7">
    <location>
        <position position="876"/>
    </location>
</feature>
<dbReference type="SMART" id="SM00388">
    <property type="entry name" value="HisKA"/>
    <property type="match status" value="1"/>
</dbReference>
<dbReference type="InterPro" id="IPR011006">
    <property type="entry name" value="CheY-like_superfamily"/>
</dbReference>
<evidence type="ECO:0000259" key="11">
    <source>
        <dbReference type="PROSITE" id="PS50113"/>
    </source>
</evidence>
<dbReference type="InterPro" id="IPR036097">
    <property type="entry name" value="HisK_dim/P_sf"/>
</dbReference>
<dbReference type="InterPro" id="IPR000700">
    <property type="entry name" value="PAS-assoc_C"/>
</dbReference>
<evidence type="ECO:0000256" key="2">
    <source>
        <dbReference type="ARBA" id="ARBA00004370"/>
    </source>
</evidence>
<dbReference type="SUPFAM" id="SSF52172">
    <property type="entry name" value="CheY-like"/>
    <property type="match status" value="1"/>
</dbReference>
<dbReference type="Pfam" id="PF02518">
    <property type="entry name" value="HATPase_c"/>
    <property type="match status" value="1"/>
</dbReference>
<dbReference type="Gene3D" id="3.30.450.20">
    <property type="entry name" value="PAS domain"/>
    <property type="match status" value="1"/>
</dbReference>
<evidence type="ECO:0000259" key="10">
    <source>
        <dbReference type="PROSITE" id="PS50110"/>
    </source>
</evidence>
<dbReference type="SUPFAM" id="SSF55874">
    <property type="entry name" value="ATPase domain of HSP90 chaperone/DNA topoisomerase II/histidine kinase"/>
    <property type="match status" value="1"/>
</dbReference>
<dbReference type="InterPro" id="IPR005467">
    <property type="entry name" value="His_kinase_dom"/>
</dbReference>
<dbReference type="GO" id="GO:0000155">
    <property type="term" value="F:phosphorelay sensor kinase activity"/>
    <property type="evidence" value="ECO:0007669"/>
    <property type="project" value="InterPro"/>
</dbReference>